<evidence type="ECO:0000313" key="1">
    <source>
        <dbReference type="EMBL" id="MEF7615935.1"/>
    </source>
</evidence>
<dbReference type="InterPro" id="IPR045738">
    <property type="entry name" value="DUF6088"/>
</dbReference>
<sequence>MSSRFGVRMPSAEKVVQALAAQAGEMVAPHGGSAANALGLTQQVPIREVYVTTGRTRVLKLGRAEVVIKHAPVWMFSLGSGAAGAAVRALAWMGPAHAAPSLKKLRRTLPLKEWRAWFVGAPPCLYGWRRRSAKKRFAPDQTRNIRRTPDIYCAVNIVGRQSL</sequence>
<gene>
    <name evidence="1" type="ORF">V4F39_18615</name>
</gene>
<accession>A0AAW9QLS1</accession>
<organism evidence="1 2">
    <name type="scientific">Aquincola agrisoli</name>
    <dbReference type="NCBI Taxonomy" id="3119538"/>
    <lineage>
        <taxon>Bacteria</taxon>
        <taxon>Pseudomonadati</taxon>
        <taxon>Pseudomonadota</taxon>
        <taxon>Betaproteobacteria</taxon>
        <taxon>Burkholderiales</taxon>
        <taxon>Sphaerotilaceae</taxon>
        <taxon>Aquincola</taxon>
    </lineage>
</organism>
<evidence type="ECO:0000313" key="2">
    <source>
        <dbReference type="Proteomes" id="UP001336250"/>
    </source>
</evidence>
<reference evidence="1 2" key="1">
    <citation type="submission" date="2024-02" db="EMBL/GenBank/DDBJ databases">
        <title>Genome sequence of Aquincola sp. MAHUQ-54.</title>
        <authorList>
            <person name="Huq M.A."/>
        </authorList>
    </citation>
    <scope>NUCLEOTIDE SEQUENCE [LARGE SCALE GENOMIC DNA]</scope>
    <source>
        <strain evidence="1 2">MAHUQ-54</strain>
    </source>
</reference>
<keyword evidence="2" id="KW-1185">Reference proteome</keyword>
<dbReference type="Proteomes" id="UP001336250">
    <property type="component" value="Unassembled WGS sequence"/>
</dbReference>
<dbReference type="RefSeq" id="WP_332291289.1">
    <property type="nucleotide sequence ID" value="NZ_JAZIBG010000036.1"/>
</dbReference>
<dbReference type="EMBL" id="JAZIBG010000036">
    <property type="protein sequence ID" value="MEF7615935.1"/>
    <property type="molecule type" value="Genomic_DNA"/>
</dbReference>
<protein>
    <submittedName>
        <fullName evidence="1">DUF6088 family protein</fullName>
    </submittedName>
</protein>
<name>A0AAW9QLS1_9BURK</name>
<dbReference type="Pfam" id="PF19570">
    <property type="entry name" value="DUF6088"/>
    <property type="match status" value="1"/>
</dbReference>
<proteinExistence type="predicted"/>
<comment type="caution">
    <text evidence="1">The sequence shown here is derived from an EMBL/GenBank/DDBJ whole genome shotgun (WGS) entry which is preliminary data.</text>
</comment>
<dbReference type="AlphaFoldDB" id="A0AAW9QLS1"/>